<keyword evidence="4" id="KW-1185">Reference proteome</keyword>
<feature type="region of interest" description="Disordered" evidence="1">
    <location>
        <begin position="464"/>
        <end position="642"/>
    </location>
</feature>
<protein>
    <submittedName>
        <fullName evidence="3">LIM domain 7</fullName>
    </submittedName>
</protein>
<dbReference type="PROSITE" id="PS50106">
    <property type="entry name" value="PDZ"/>
    <property type="match status" value="1"/>
</dbReference>
<evidence type="ECO:0000259" key="2">
    <source>
        <dbReference type="PROSITE" id="PS50106"/>
    </source>
</evidence>
<dbReference type="InterPro" id="IPR029978">
    <property type="entry name" value="LMO-7"/>
</dbReference>
<sequence length="1385" mass="158183">MQDYNKDDMSYRRISAVEPKTALPFNRFLPNKSRQPSYVPAPLRKKKPDKHEDNRRSWASPVYTEADGTFSSNQRRIWGTNVENWPTVQGTSKSSCYLEEEKAKTRSIPNIVKDDLYVRKLSPVMPNPGNAFDQFLPKCWTPEDVNWKRIKRETYKPWYKEFQGFSQFLLLQALQTYSDDILSSETHTKIDPTSGPRLITRRKNLSYAPGYRRDDLEMAALDPDLENDDFFVRKTGAFHANPYVLRAFEDFRKFSEQDDSVERDIILQCREGELVLPDLEKDDMIVRRIPAQKKEVPLSGAPDRYHPVPFPEPWTLPPEIQAKFLCVLERTCPSKEKSNSCRILVPSYRQKKDDMLTRKIQSWKLGTTVPPISFTPGPCSEADLKRWEAIREASRLRHKKRLMVERLFQKIYGENGSKSMSDVSAEDVQNLRQLRYEEMQKIKSQLKEQDQKWQDDLAKWKDRRKSYTSDLQKKKEEREEIEKQALEKSERSSKTFKEMLQDRESQNQKSTVPSRRRMYSFDDVLEEGKRPPTMTVSEASYQSERVEEKGATYPSEIPKEDSTTFAKREDRVTTEIQLPSQSPVEEQSPASLSSLRSRSTQMESTRVSASLPRSYQKTDTVRLTSVVTPRPFGSQTRGISSLPRSYTMDDAWKYNGDVEDIKRTPNNVVSTPAPSPDASQLASSLSSQKEVAATEEDVTRLPSPTSPFSSLSQDQAATSKATLSSTSGLDLMSESGEGEISPQREVSRSQDQFSDMRISINQTPGKSLDFGFTIKWDIPGIFVASVEAGSPAEFSQLQVDDEIIAINNTKFSYNDSKEWEEAMAKAQETGHLVMDVRRYGKAGSPETKWIDATSGIYNSEKSSNLSVTTDFSESLQSSNIESKEINGIHDESNAFESKASESISLKNLKRRSQFFEQGSSDSVVPDLPVPTISAPSRWVWDQEEERKRQERWQKEQDRLLQEKYQREQEKLREEWQRAKQEAERENSKYLDEELMVLSSNSMSLTTREPSLATWEATWSEGSKSSDREGTRAGEEERRQPQEEVVREDQGKKPQDQLVIQRERKWEQQLQEEQEQKRLQAEAEEQKRPAEEQKRQAEIERETSVRIYQYRRPVDSYDIPKTEEASSGFLPGDRNKSRSTTELDDYSTNKNGNNKYLDQIGNTTSSQRRSKKEQVPSGAELERQQILQEMRKRTPLHNDNSWIRQRSASVNKEPVSLPGIMRRGESLDNLDSPRSNSWRQPPWLNQPTGFYASSSVQDFSRPPPQLVSTSNRAYMRNPSSSVPPPSAGSVKTSTTGVATTQSPTPRSHSPSASQSGSQLRNSVLPVSVTSEALPQELKSGSETTNCTATTAISDSNLDGQPPCDVSLHTKALLQIEEEVVAARVDL</sequence>
<feature type="region of interest" description="Disordered" evidence="1">
    <location>
        <begin position="658"/>
        <end position="752"/>
    </location>
</feature>
<accession>A0A2J8PBF7</accession>
<feature type="domain" description="PDZ" evidence="2">
    <location>
        <begin position="757"/>
        <end position="833"/>
    </location>
</feature>
<feature type="compositionally biased region" description="Polar residues" evidence="1">
    <location>
        <begin position="1288"/>
        <end position="1305"/>
    </location>
</feature>
<reference evidence="3" key="3">
    <citation type="submission" date="2025-09" db="UniProtKB">
        <authorList>
            <consortium name="Ensembl"/>
        </authorList>
    </citation>
    <scope>IDENTIFICATION</scope>
</reference>
<feature type="compositionally biased region" description="Basic and acidic residues" evidence="1">
    <location>
        <begin position="1073"/>
        <end position="1103"/>
    </location>
</feature>
<dbReference type="GeneTree" id="ENSGT00950000183159"/>
<feature type="compositionally biased region" description="Polar residues" evidence="1">
    <location>
        <begin position="574"/>
        <end position="590"/>
    </location>
</feature>
<dbReference type="VGNC" id="VGNC:13124">
    <property type="gene designation" value="LMO7"/>
</dbReference>
<dbReference type="EMBL" id="AACZ04072575">
    <property type="status" value="NOT_ANNOTATED_CDS"/>
    <property type="molecule type" value="Genomic_DNA"/>
</dbReference>
<dbReference type="PANTHER" id="PTHR46767">
    <property type="entry name" value="LIM DOMAIN ONLY PROTEIN 7"/>
    <property type="match status" value="1"/>
</dbReference>
<evidence type="ECO:0000256" key="1">
    <source>
        <dbReference type="SAM" id="MobiDB-lite"/>
    </source>
</evidence>
<feature type="region of interest" description="Disordered" evidence="1">
    <location>
        <begin position="25"/>
        <end position="60"/>
    </location>
</feature>
<dbReference type="GO" id="GO:0030155">
    <property type="term" value="P:regulation of cell adhesion"/>
    <property type="evidence" value="ECO:0007669"/>
    <property type="project" value="InterPro"/>
</dbReference>
<evidence type="ECO:0000313" key="5">
    <source>
        <dbReference type="VGNC" id="VGNC:13124"/>
    </source>
</evidence>
<feature type="compositionally biased region" description="Polar residues" evidence="1">
    <location>
        <begin position="1145"/>
        <end position="1166"/>
    </location>
</feature>
<evidence type="ECO:0000313" key="4">
    <source>
        <dbReference type="Proteomes" id="UP000002277"/>
    </source>
</evidence>
<evidence type="ECO:0000313" key="3">
    <source>
        <dbReference type="Ensembl" id="ENSPTRP00000078770.1"/>
    </source>
</evidence>
<dbReference type="Pfam" id="PF00595">
    <property type="entry name" value="PDZ"/>
    <property type="match status" value="1"/>
</dbReference>
<feature type="compositionally biased region" description="Basic and acidic residues" evidence="1">
    <location>
        <begin position="557"/>
        <end position="573"/>
    </location>
</feature>
<feature type="compositionally biased region" description="Low complexity" evidence="1">
    <location>
        <begin position="676"/>
        <end position="688"/>
    </location>
</feature>
<gene>
    <name evidence="3 5" type="primary">LMO7</name>
</gene>
<reference evidence="3" key="2">
    <citation type="submission" date="2025-08" db="UniProtKB">
        <authorList>
            <consortium name="Ensembl"/>
        </authorList>
    </citation>
    <scope>IDENTIFICATION</scope>
</reference>
<feature type="region of interest" description="Disordered" evidence="1">
    <location>
        <begin position="970"/>
        <end position="1327"/>
    </location>
</feature>
<feature type="compositionally biased region" description="Polar residues" evidence="1">
    <location>
        <begin position="1231"/>
        <end position="1257"/>
    </location>
</feature>
<dbReference type="PANTHER" id="PTHR46767:SF1">
    <property type="entry name" value="LIM DOMAIN ONLY PROTEIN 7"/>
    <property type="match status" value="1"/>
</dbReference>
<dbReference type="Pfam" id="PF15949">
    <property type="entry name" value="DUF4757"/>
    <property type="match status" value="2"/>
</dbReference>
<feature type="compositionally biased region" description="Basic and acidic residues" evidence="1">
    <location>
        <begin position="1111"/>
        <end position="1123"/>
    </location>
</feature>
<dbReference type="InterPro" id="IPR036034">
    <property type="entry name" value="PDZ_sf"/>
</dbReference>
<feature type="compositionally biased region" description="Polar residues" evidence="1">
    <location>
        <begin position="1196"/>
        <end position="1209"/>
    </location>
</feature>
<feature type="compositionally biased region" description="Basic and acidic residues" evidence="1">
    <location>
        <begin position="464"/>
        <end position="506"/>
    </location>
</feature>
<dbReference type="Ensembl" id="ENSPTRT00000106544.1">
    <property type="protein sequence ID" value="ENSPTRP00000078770.1"/>
    <property type="gene ID" value="ENSPTRG00000005935.7"/>
</dbReference>
<proteinExistence type="predicted"/>
<dbReference type="InterPro" id="IPR031865">
    <property type="entry name" value="DUF4757"/>
</dbReference>
<feature type="compositionally biased region" description="Polar residues" evidence="1">
    <location>
        <begin position="997"/>
        <end position="1008"/>
    </location>
</feature>
<dbReference type="EMBL" id="AACZ04072574">
    <property type="status" value="NOT_ANNOTATED_CDS"/>
    <property type="molecule type" value="Genomic_DNA"/>
</dbReference>
<dbReference type="Bgee" id="ENSPTRG00000005935">
    <property type="expression patterns" value="Expressed in lung and 21 other cell types or tissues"/>
</dbReference>
<feature type="compositionally biased region" description="Low complexity" evidence="1">
    <location>
        <begin position="1306"/>
        <end position="1316"/>
    </location>
</feature>
<dbReference type="Gene3D" id="2.30.42.10">
    <property type="match status" value="1"/>
</dbReference>
<name>A0A2I3SP66_PANTR</name>
<feature type="compositionally biased region" description="Low complexity" evidence="1">
    <location>
        <begin position="701"/>
        <end position="727"/>
    </location>
</feature>
<feature type="compositionally biased region" description="Polar residues" evidence="1">
    <location>
        <begin position="600"/>
        <end position="642"/>
    </location>
</feature>
<dbReference type="SUPFAM" id="SSF50156">
    <property type="entry name" value="PDZ domain-like"/>
    <property type="match status" value="1"/>
</dbReference>
<organism evidence="3 4">
    <name type="scientific">Pan troglodytes</name>
    <name type="common">Chimpanzee</name>
    <dbReference type="NCBI Taxonomy" id="9598"/>
    <lineage>
        <taxon>Eukaryota</taxon>
        <taxon>Metazoa</taxon>
        <taxon>Chordata</taxon>
        <taxon>Craniata</taxon>
        <taxon>Vertebrata</taxon>
        <taxon>Euteleostomi</taxon>
        <taxon>Mammalia</taxon>
        <taxon>Eutheria</taxon>
        <taxon>Euarchontoglires</taxon>
        <taxon>Primates</taxon>
        <taxon>Haplorrhini</taxon>
        <taxon>Catarrhini</taxon>
        <taxon>Hominidae</taxon>
        <taxon>Pan</taxon>
    </lineage>
</organism>
<feature type="compositionally biased region" description="Basic and acidic residues" evidence="1">
    <location>
        <begin position="1023"/>
        <end position="1066"/>
    </location>
</feature>
<reference evidence="3 4" key="1">
    <citation type="journal article" date="2005" name="Nature">
        <title>Initial sequence of the chimpanzee genome and comparison with the human genome.</title>
        <authorList>
            <consortium name="Chimpanzee sequencing and analysis consortium"/>
        </authorList>
    </citation>
    <scope>NUCLEOTIDE SEQUENCE [LARGE SCALE GENOMIC DNA]</scope>
</reference>
<feature type="compositionally biased region" description="Basic and acidic residues" evidence="1">
    <location>
        <begin position="970"/>
        <end position="991"/>
    </location>
</feature>
<dbReference type="InterPro" id="IPR001478">
    <property type="entry name" value="PDZ"/>
</dbReference>
<feature type="compositionally biased region" description="Polar residues" evidence="1">
    <location>
        <begin position="534"/>
        <end position="543"/>
    </location>
</feature>
<dbReference type="FunFam" id="2.30.42.10:FF:000135">
    <property type="entry name" value="LIM domain only 7"/>
    <property type="match status" value="1"/>
</dbReference>
<dbReference type="Proteomes" id="UP000002277">
    <property type="component" value="Chromosome 13"/>
</dbReference>
<dbReference type="GO" id="GO:0023051">
    <property type="term" value="P:regulation of signaling"/>
    <property type="evidence" value="ECO:0007669"/>
    <property type="project" value="InterPro"/>
</dbReference>
<dbReference type="SMART" id="SM00228">
    <property type="entry name" value="PDZ"/>
    <property type="match status" value="1"/>
</dbReference>
<accession>A0A2I3SP66</accession>